<dbReference type="PROSITE" id="PS51007">
    <property type="entry name" value="CYTC"/>
    <property type="match status" value="2"/>
</dbReference>
<keyword evidence="7" id="KW-0732">Signal</keyword>
<organism evidence="9 10">
    <name type="scientific">Thalassovita mangrovi</name>
    <dbReference type="NCBI Taxonomy" id="2692236"/>
    <lineage>
        <taxon>Bacteria</taxon>
        <taxon>Pseudomonadati</taxon>
        <taxon>Pseudomonadota</taxon>
        <taxon>Alphaproteobacteria</taxon>
        <taxon>Rhodobacterales</taxon>
        <taxon>Roseobacteraceae</taxon>
        <taxon>Thalassovita</taxon>
    </lineage>
</organism>
<keyword evidence="5 6" id="KW-0408">Iron</keyword>
<gene>
    <name evidence="9" type="ORF">GR167_00945</name>
</gene>
<dbReference type="Pfam" id="PF03150">
    <property type="entry name" value="CCP_MauG"/>
    <property type="match status" value="1"/>
</dbReference>
<dbReference type="EMBL" id="WWEN01000001">
    <property type="protein sequence ID" value="MYM53853.1"/>
    <property type="molecule type" value="Genomic_DNA"/>
</dbReference>
<dbReference type="Proteomes" id="UP000479043">
    <property type="component" value="Unassembled WGS sequence"/>
</dbReference>
<dbReference type="InterPro" id="IPR051395">
    <property type="entry name" value="Cytochrome_c_Peroxidase/MauG"/>
</dbReference>
<dbReference type="PANTHER" id="PTHR30600">
    <property type="entry name" value="CYTOCHROME C PEROXIDASE-RELATED"/>
    <property type="match status" value="1"/>
</dbReference>
<evidence type="ECO:0000256" key="6">
    <source>
        <dbReference type="PROSITE-ProRule" id="PRU00433"/>
    </source>
</evidence>
<dbReference type="GO" id="GO:0030313">
    <property type="term" value="C:cell envelope"/>
    <property type="evidence" value="ECO:0007669"/>
    <property type="project" value="UniProtKB-SubCell"/>
</dbReference>
<evidence type="ECO:0000256" key="1">
    <source>
        <dbReference type="ARBA" id="ARBA00004196"/>
    </source>
</evidence>
<keyword evidence="4" id="KW-0560">Oxidoreductase</keyword>
<evidence type="ECO:0000256" key="7">
    <source>
        <dbReference type="SAM" id="SignalP"/>
    </source>
</evidence>
<evidence type="ECO:0000313" key="10">
    <source>
        <dbReference type="Proteomes" id="UP000479043"/>
    </source>
</evidence>
<dbReference type="GO" id="GO:0009055">
    <property type="term" value="F:electron transfer activity"/>
    <property type="evidence" value="ECO:0007669"/>
    <property type="project" value="InterPro"/>
</dbReference>
<feature type="domain" description="Cytochrome c" evidence="8">
    <location>
        <begin position="37"/>
        <end position="204"/>
    </location>
</feature>
<accession>A0A6L8LDQ6</accession>
<keyword evidence="10" id="KW-1185">Reference proteome</keyword>
<sequence length="437" mass="47512">MRNLMTLGVFMLQAGLSQAASLPDPVNQESFPEPDMARVELGQQLFYDPILSGNKNIACATCHHPRFGSADGVSLAIGEGGVGLGPDRVLPVGATVDDRVPRNAPALWNVGAREYTVQFHDGRVEVDEDEIFGFLTPRDRPLTRMMPSSLSVQALLPMLSADEMAGQEGENPVADAVEMGNEKKAWALLAARVDAIPEYRRQFDALIGADKPVHATDIAIAIGEFINFEFQACESPFDSYLAGDKTALNAAQLRGMELFYGDAGCVTCHAGTLQTDHKFHVIGMPQFGPGKGDAELDDRPFVDLGRFKVTNDPDDRYRFRTPSLRNVALTAPYGHSGAYPTLEAMVRHYLDPVKSLVTYDRSQAILSKADVVDDWQAMNEGLEVAFIASAIEVDPIDMTDAQIDDILAFLNSLTDEMAAKGRLGIPETVPSGLPVDR</sequence>
<proteinExistence type="predicted"/>
<dbReference type="SUPFAM" id="SSF46626">
    <property type="entry name" value="Cytochrome c"/>
    <property type="match status" value="2"/>
</dbReference>
<comment type="caution">
    <text evidence="9">The sequence shown here is derived from an EMBL/GenBank/DDBJ whole genome shotgun (WGS) entry which is preliminary data.</text>
</comment>
<reference evidence="9 10" key="1">
    <citation type="submission" date="2020-01" db="EMBL/GenBank/DDBJ databases">
        <authorList>
            <person name="Chen S."/>
        </authorList>
    </citation>
    <scope>NUCLEOTIDE SEQUENCE [LARGE SCALE GENOMIC DNA]</scope>
    <source>
        <strain evidence="9 10">GS-10</strain>
    </source>
</reference>
<dbReference type="GO" id="GO:0046872">
    <property type="term" value="F:metal ion binding"/>
    <property type="evidence" value="ECO:0007669"/>
    <property type="project" value="UniProtKB-KW"/>
</dbReference>
<evidence type="ECO:0000256" key="3">
    <source>
        <dbReference type="ARBA" id="ARBA00022723"/>
    </source>
</evidence>
<protein>
    <submittedName>
        <fullName evidence="9">C-type cytochrome</fullName>
    </submittedName>
</protein>
<keyword evidence="3 6" id="KW-0479">Metal-binding</keyword>
<keyword evidence="2 6" id="KW-0349">Heme</keyword>
<dbReference type="InterPro" id="IPR004852">
    <property type="entry name" value="Di-haem_cyt_c_peroxidsae"/>
</dbReference>
<name>A0A6L8LDQ6_9RHOB</name>
<dbReference type="InterPro" id="IPR036909">
    <property type="entry name" value="Cyt_c-like_dom_sf"/>
</dbReference>
<evidence type="ECO:0000256" key="4">
    <source>
        <dbReference type="ARBA" id="ARBA00023002"/>
    </source>
</evidence>
<evidence type="ECO:0000256" key="5">
    <source>
        <dbReference type="ARBA" id="ARBA00023004"/>
    </source>
</evidence>
<evidence type="ECO:0000313" key="9">
    <source>
        <dbReference type="EMBL" id="MYM53853.1"/>
    </source>
</evidence>
<feature type="chain" id="PRO_5026696437" evidence="7">
    <location>
        <begin position="20"/>
        <end position="437"/>
    </location>
</feature>
<feature type="domain" description="Cytochrome c" evidence="8">
    <location>
        <begin position="250"/>
        <end position="414"/>
    </location>
</feature>
<dbReference type="InterPro" id="IPR009056">
    <property type="entry name" value="Cyt_c-like_dom"/>
</dbReference>
<dbReference type="AlphaFoldDB" id="A0A6L8LDQ6"/>
<dbReference type="Gene3D" id="1.10.760.10">
    <property type="entry name" value="Cytochrome c-like domain"/>
    <property type="match status" value="2"/>
</dbReference>
<evidence type="ECO:0000259" key="8">
    <source>
        <dbReference type="PROSITE" id="PS51007"/>
    </source>
</evidence>
<dbReference type="GO" id="GO:0020037">
    <property type="term" value="F:heme binding"/>
    <property type="evidence" value="ECO:0007669"/>
    <property type="project" value="InterPro"/>
</dbReference>
<evidence type="ECO:0000256" key="2">
    <source>
        <dbReference type="ARBA" id="ARBA00022617"/>
    </source>
</evidence>
<comment type="subcellular location">
    <subcellularLocation>
        <location evidence="1">Cell envelope</location>
    </subcellularLocation>
</comment>
<dbReference type="GO" id="GO:0004130">
    <property type="term" value="F:cytochrome-c peroxidase activity"/>
    <property type="evidence" value="ECO:0007669"/>
    <property type="project" value="TreeGrafter"/>
</dbReference>
<feature type="signal peptide" evidence="7">
    <location>
        <begin position="1"/>
        <end position="19"/>
    </location>
</feature>